<evidence type="ECO:0008006" key="3">
    <source>
        <dbReference type="Google" id="ProtNLM"/>
    </source>
</evidence>
<sequence>MGSVCARTRVFNLVQYFNQKATMQFQTLASLLFTTASVFSQPAKAQDSSSAIGNVGDWFSMVVYPQIHNATYNSTFNMDYYSQQQMPWIYSLWKPFGMKGYTITTLGLDAPYSVVTYLYFSNAEQFDQAFAAHGVEIFSRLPLFSSEYPPHYVGEVFNVTI</sequence>
<gene>
    <name evidence="1" type="ORF">THARTR1_03666</name>
</gene>
<dbReference type="EMBL" id="MTYI01000048">
    <property type="protein sequence ID" value="PNP56141.1"/>
    <property type="molecule type" value="Genomic_DNA"/>
</dbReference>
<proteinExistence type="predicted"/>
<accession>A0A2K0UED4</accession>
<dbReference type="SUPFAM" id="SSF54909">
    <property type="entry name" value="Dimeric alpha+beta barrel"/>
    <property type="match status" value="1"/>
</dbReference>
<dbReference type="Proteomes" id="UP000236290">
    <property type="component" value="Unassembled WGS sequence"/>
</dbReference>
<protein>
    <recommendedName>
        <fullName evidence="3">NIPSNAP domain-containing protein</fullName>
    </recommendedName>
</protein>
<dbReference type="InterPro" id="IPR011008">
    <property type="entry name" value="Dimeric_a/b-barrel"/>
</dbReference>
<evidence type="ECO:0000313" key="2">
    <source>
        <dbReference type="Proteomes" id="UP000236290"/>
    </source>
</evidence>
<organism evidence="1 2">
    <name type="scientific">Trichoderma harzianum</name>
    <name type="common">Hypocrea lixii</name>
    <dbReference type="NCBI Taxonomy" id="5544"/>
    <lineage>
        <taxon>Eukaryota</taxon>
        <taxon>Fungi</taxon>
        <taxon>Dikarya</taxon>
        <taxon>Ascomycota</taxon>
        <taxon>Pezizomycotina</taxon>
        <taxon>Sordariomycetes</taxon>
        <taxon>Hypocreomycetidae</taxon>
        <taxon>Hypocreales</taxon>
        <taxon>Hypocreaceae</taxon>
        <taxon>Trichoderma</taxon>
    </lineage>
</organism>
<dbReference type="PANTHER" id="PTHR40260:SF2">
    <property type="entry name" value="BLR8190 PROTEIN"/>
    <property type="match status" value="1"/>
</dbReference>
<comment type="caution">
    <text evidence="1">The sequence shown here is derived from an EMBL/GenBank/DDBJ whole genome shotgun (WGS) entry which is preliminary data.</text>
</comment>
<name>A0A2K0UED4_TRIHA</name>
<dbReference type="Gene3D" id="3.30.70.100">
    <property type="match status" value="1"/>
</dbReference>
<evidence type="ECO:0000313" key="1">
    <source>
        <dbReference type="EMBL" id="PNP56141.1"/>
    </source>
</evidence>
<dbReference type="OrthoDB" id="4892971at2759"/>
<dbReference type="AlphaFoldDB" id="A0A2K0UED4"/>
<reference evidence="1 2" key="1">
    <citation type="submission" date="2017-02" db="EMBL/GenBank/DDBJ databases">
        <title>Genomes of Trichoderma spp. with biocontrol activity.</title>
        <authorList>
            <person name="Gardiner D."/>
            <person name="Kazan K."/>
            <person name="Vos C."/>
            <person name="Harvey P."/>
        </authorList>
    </citation>
    <scope>NUCLEOTIDE SEQUENCE [LARGE SCALE GENOMIC DNA]</scope>
    <source>
        <strain evidence="1 2">Tr1</strain>
    </source>
</reference>
<dbReference type="PANTHER" id="PTHR40260">
    <property type="entry name" value="BLR8190 PROTEIN"/>
    <property type="match status" value="1"/>
</dbReference>